<protein>
    <submittedName>
        <fullName evidence="2">Exophilin 5</fullName>
    </submittedName>
</protein>
<sequence length="193" mass="21953">MATKEESLSLKDKSFVNYGSQTSDKNNQYSNLSLNQNCPTLISVHSYSKSNNDKFCSDFTASENYEETEKPQKWNKISCLNILKFNYKTEKEQETKRKNKNFLNTNKSTISLHISASKNSIEAAASDSFESKNLGLKPNKINSNKQVFYDSVIQNPFEFPRQQAGGRKTDPELSQFKASQRLLNPNQSAQGLR</sequence>
<dbReference type="WBParaSite" id="PS1159_v2.g10208.t2">
    <property type="protein sequence ID" value="PS1159_v2.g10208.t2"/>
    <property type="gene ID" value="PS1159_v2.g10208"/>
</dbReference>
<evidence type="ECO:0000313" key="2">
    <source>
        <dbReference type="WBParaSite" id="PS1159_v2.g10208.t2"/>
    </source>
</evidence>
<reference evidence="2" key="1">
    <citation type="submission" date="2022-11" db="UniProtKB">
        <authorList>
            <consortium name="WormBaseParasite"/>
        </authorList>
    </citation>
    <scope>IDENTIFICATION</scope>
</reference>
<accession>A0AC35ES00</accession>
<name>A0AC35ES00_9BILA</name>
<evidence type="ECO:0000313" key="1">
    <source>
        <dbReference type="Proteomes" id="UP000887580"/>
    </source>
</evidence>
<proteinExistence type="predicted"/>
<dbReference type="Proteomes" id="UP000887580">
    <property type="component" value="Unplaced"/>
</dbReference>
<organism evidence="1 2">
    <name type="scientific">Panagrolaimus sp. PS1159</name>
    <dbReference type="NCBI Taxonomy" id="55785"/>
    <lineage>
        <taxon>Eukaryota</taxon>
        <taxon>Metazoa</taxon>
        <taxon>Ecdysozoa</taxon>
        <taxon>Nematoda</taxon>
        <taxon>Chromadorea</taxon>
        <taxon>Rhabditida</taxon>
        <taxon>Tylenchina</taxon>
        <taxon>Panagrolaimomorpha</taxon>
        <taxon>Panagrolaimoidea</taxon>
        <taxon>Panagrolaimidae</taxon>
        <taxon>Panagrolaimus</taxon>
    </lineage>
</organism>